<evidence type="ECO:0000313" key="1">
    <source>
        <dbReference type="EMBL" id="GME92909.1"/>
    </source>
</evidence>
<name>A0ACB5TQ94_AMBMO</name>
<keyword evidence="2" id="KW-1185">Reference proteome</keyword>
<sequence length="323" mass="36216">MREKLKKIDVTGIIALSVMLFLFVMLTSINFATTSQFVLVAVLFVIALYFFLKLELTNKDPIVPIGLLKDRSVLGSSLANMFGSVYMFSLLYYYPVYQSTVLNLEAKQIGIYLVPSIILSSLSSVFSGLYMKWTGNYLLFAIVCSALGSLGIVWLMIRTYPFELKVIPAKFELYYLFMLPQSSYSVLLTVTLLSLIASVPIESQSAVTSIQYAFRGIGSTAGASVSSFVFNYNLKKLLTGKLTEHRPDGFSDEKLEKLIQTAAHNAEFIHSSKAPDWSVRYLVESYGISCWSAFMFAFAMSILCLLTVCLIKEYKLHSTIKRK</sequence>
<protein>
    <submittedName>
        <fullName evidence="1">Unnamed protein product</fullName>
    </submittedName>
</protein>
<accession>A0ACB5TQ94</accession>
<evidence type="ECO:0000313" key="2">
    <source>
        <dbReference type="Proteomes" id="UP001165064"/>
    </source>
</evidence>
<gene>
    <name evidence="1" type="ORF">Amon02_000919600</name>
</gene>
<comment type="caution">
    <text evidence="1">The sequence shown here is derived from an EMBL/GenBank/DDBJ whole genome shotgun (WGS) entry which is preliminary data.</text>
</comment>
<dbReference type="Proteomes" id="UP001165064">
    <property type="component" value="Unassembled WGS sequence"/>
</dbReference>
<dbReference type="EMBL" id="BSXS01008555">
    <property type="protein sequence ID" value="GME92909.1"/>
    <property type="molecule type" value="Genomic_DNA"/>
</dbReference>
<reference evidence="1" key="1">
    <citation type="submission" date="2023-04" db="EMBL/GenBank/DDBJ databases">
        <title>Ambrosiozyma monospora NBRC 10751.</title>
        <authorList>
            <person name="Ichikawa N."/>
            <person name="Sato H."/>
            <person name="Tonouchi N."/>
        </authorList>
    </citation>
    <scope>NUCLEOTIDE SEQUENCE</scope>
    <source>
        <strain evidence="1">NBRC 10751</strain>
    </source>
</reference>
<organism evidence="1 2">
    <name type="scientific">Ambrosiozyma monospora</name>
    <name type="common">Yeast</name>
    <name type="synonym">Endomycopsis monosporus</name>
    <dbReference type="NCBI Taxonomy" id="43982"/>
    <lineage>
        <taxon>Eukaryota</taxon>
        <taxon>Fungi</taxon>
        <taxon>Dikarya</taxon>
        <taxon>Ascomycota</taxon>
        <taxon>Saccharomycotina</taxon>
        <taxon>Pichiomycetes</taxon>
        <taxon>Pichiales</taxon>
        <taxon>Pichiaceae</taxon>
        <taxon>Ambrosiozyma</taxon>
    </lineage>
</organism>
<proteinExistence type="predicted"/>